<reference evidence="1 2" key="1">
    <citation type="submission" date="2021-06" db="EMBL/GenBank/DDBJ databases">
        <title>FDA dAtabase for Regulatory Grade micrObial Sequences (FDA-ARGOS): Supporting development and validation of Infectious Disease Dx tests.</title>
        <authorList>
            <person name="Sproer C."/>
            <person name="Gronow S."/>
            <person name="Severitt S."/>
            <person name="Schroder I."/>
            <person name="Tallon L."/>
            <person name="Sadzewicz L."/>
            <person name="Zhao X."/>
            <person name="Boylan J."/>
            <person name="Ott S."/>
            <person name="Bowen H."/>
            <person name="Vavikolanu K."/>
            <person name="Mehta A."/>
            <person name="Aluvathingal J."/>
            <person name="Nadendla S."/>
            <person name="Lowell S."/>
            <person name="Myers T."/>
            <person name="Yan Y."/>
        </authorList>
    </citation>
    <scope>NUCLEOTIDE SEQUENCE [LARGE SCALE GENOMIC DNA]</scope>
    <source>
        <strain evidence="1 2">FDAARGOS 1425</strain>
    </source>
</reference>
<protein>
    <submittedName>
        <fullName evidence="1">TetR family transcriptional regulator</fullName>
    </submittedName>
</protein>
<gene>
    <name evidence="1" type="ORF">I6L55_04750</name>
</gene>
<sequence>MGLSRGFSRGLSAEQLLAIADEYCDFHGCHITSFGFLAACAAVPGSRFHGVPVFDSVDAAAEALSSSITVLAPLSSGNEGFAVVAAEVYRRWAG</sequence>
<dbReference type="Proteomes" id="UP000683520">
    <property type="component" value="Chromosome"/>
</dbReference>
<dbReference type="EMBL" id="CP077302">
    <property type="protein sequence ID" value="QXB19377.1"/>
    <property type="molecule type" value="Genomic_DNA"/>
</dbReference>
<name>A0ABX8KY25_9CORY</name>
<evidence type="ECO:0000313" key="2">
    <source>
        <dbReference type="Proteomes" id="UP000683520"/>
    </source>
</evidence>
<proteinExistence type="predicted"/>
<organism evidence="1 2">
    <name type="scientific">Corynebacterium coyleae</name>
    <dbReference type="NCBI Taxonomy" id="53374"/>
    <lineage>
        <taxon>Bacteria</taxon>
        <taxon>Bacillati</taxon>
        <taxon>Actinomycetota</taxon>
        <taxon>Actinomycetes</taxon>
        <taxon>Mycobacteriales</taxon>
        <taxon>Corynebacteriaceae</taxon>
        <taxon>Corynebacterium</taxon>
    </lineage>
</organism>
<evidence type="ECO:0000313" key="1">
    <source>
        <dbReference type="EMBL" id="QXB19377.1"/>
    </source>
</evidence>
<accession>A0ABX8KY25</accession>
<keyword evidence="2" id="KW-1185">Reference proteome</keyword>